<comment type="caution">
    <text evidence="1">The sequence shown here is derived from an EMBL/GenBank/DDBJ whole genome shotgun (WGS) entry which is preliminary data.</text>
</comment>
<organism evidence="1 2">
    <name type="scientific">Kitasatospora kifunensis</name>
    <name type="common">Streptomyces kifunensis</name>
    <dbReference type="NCBI Taxonomy" id="58351"/>
    <lineage>
        <taxon>Bacteria</taxon>
        <taxon>Bacillati</taxon>
        <taxon>Actinomycetota</taxon>
        <taxon>Actinomycetes</taxon>
        <taxon>Kitasatosporales</taxon>
        <taxon>Streptomycetaceae</taxon>
        <taxon>Kitasatospora</taxon>
    </lineage>
</organism>
<accession>A0A7W7VVA2</accession>
<dbReference type="Pfam" id="PF14518">
    <property type="entry name" value="Haem_oxygenas_2"/>
    <property type="match status" value="1"/>
</dbReference>
<proteinExistence type="predicted"/>
<dbReference type="RefSeq" id="WP_184935482.1">
    <property type="nucleotide sequence ID" value="NZ_JACHJV010000001.1"/>
</dbReference>
<dbReference type="Gene3D" id="1.20.910.10">
    <property type="entry name" value="Heme oxygenase-like"/>
    <property type="match status" value="1"/>
</dbReference>
<evidence type="ECO:0008006" key="3">
    <source>
        <dbReference type="Google" id="ProtNLM"/>
    </source>
</evidence>
<sequence>MSAGLPAYEPFRLSGGELRQAVSRYAVNPLYLDGEHWTNDDNPYRRQMRPQDLDRLDFDRVLPTSEILGNTSLAAQRLLTTIYEHDLMFLPEAGFEGKRADFDAFYSASNRTLGEIIRPALERNAFGFLDEEVKVTGEWTRESFRAYLEAFNERGVDAVSPAIKAAEDSTDPKRATRMYLLQFAADFLSEASPMVRQVLGHYGQPQSEWFKIIIDEYGYGVYEAKHSRLWEKTLESVGLRSDVHHYWQFYMGSSLLLNNYFHLLGKNHEYFFRHLGGLYYTETALIESCRQQAALLSNVFGDSADIKYFTEHVHIDTHHSRMAIDKLIWPIIDKCGEAVIPHVVRGFEEMQAMNEIADRDLADQIAWMDSGASYKALHEPVWAAIQSGKVTAPVQRLVEPRGKLTTTYVHDEDVLCHVVSGTLKICSGIDAYETLESGQGMVIPRERLHGAVVESEECVYEIHSVGDYRACLS</sequence>
<keyword evidence="2" id="KW-1185">Reference proteome</keyword>
<reference evidence="1 2" key="1">
    <citation type="submission" date="2020-08" db="EMBL/GenBank/DDBJ databases">
        <title>Sequencing the genomes of 1000 actinobacteria strains.</title>
        <authorList>
            <person name="Klenk H.-P."/>
        </authorList>
    </citation>
    <scope>NUCLEOTIDE SEQUENCE [LARGE SCALE GENOMIC DNA]</scope>
    <source>
        <strain evidence="1 2">DSM 41654</strain>
    </source>
</reference>
<evidence type="ECO:0000313" key="1">
    <source>
        <dbReference type="EMBL" id="MBB4923474.1"/>
    </source>
</evidence>
<dbReference type="SMART" id="SM01236">
    <property type="entry name" value="Haem_oxygenase_2"/>
    <property type="match status" value="1"/>
</dbReference>
<dbReference type="InterPro" id="IPR011051">
    <property type="entry name" value="RmlC_Cupin_sf"/>
</dbReference>
<dbReference type="SUPFAM" id="SSF48613">
    <property type="entry name" value="Heme oxygenase-like"/>
    <property type="match status" value="1"/>
</dbReference>
<dbReference type="SUPFAM" id="SSF51182">
    <property type="entry name" value="RmlC-like cupins"/>
    <property type="match status" value="1"/>
</dbReference>
<dbReference type="EMBL" id="JACHJV010000001">
    <property type="protein sequence ID" value="MBB4923474.1"/>
    <property type="molecule type" value="Genomic_DNA"/>
</dbReference>
<gene>
    <name evidence="1" type="ORF">FHR34_002467</name>
</gene>
<name>A0A7W7VVA2_KITKI</name>
<dbReference type="Proteomes" id="UP000540506">
    <property type="component" value="Unassembled WGS sequence"/>
</dbReference>
<evidence type="ECO:0000313" key="2">
    <source>
        <dbReference type="Proteomes" id="UP000540506"/>
    </source>
</evidence>
<dbReference type="InterPro" id="IPR016084">
    <property type="entry name" value="Haem_Oase-like_multi-hlx"/>
</dbReference>
<protein>
    <recommendedName>
        <fullName evidence="3">Cupin</fullName>
    </recommendedName>
</protein>
<dbReference type="AlphaFoldDB" id="A0A7W7VVA2"/>
<dbReference type="CDD" id="cd07002">
    <property type="entry name" value="cupin_SznF-like_C"/>
    <property type="match status" value="1"/>
</dbReference>